<sequence>MDDTETRDGPPRVLMIAAIAVAVAAIGAILVFAALRQTPPTEKPVAIVAVPAPYADSADCRTLVDALPERLGDFRRAAAADPAPPAAAAWRAAPDGEAVILRCGVDRPAEFVLGSPLQVVDKVSWFRVGEAGAGEDAGADQGRSTWFAVDRPVYVALTLPAGSGPTPIQEISRVITKSLPAKAVDPAPVG</sequence>
<evidence type="ECO:0000313" key="2">
    <source>
        <dbReference type="EMBL" id="BBZ17479.1"/>
    </source>
</evidence>
<keyword evidence="1" id="KW-0812">Transmembrane</keyword>
<organism evidence="2 3">
    <name type="scientific">Mycolicibacterium gadium</name>
    <name type="common">Mycobacterium gadium</name>
    <dbReference type="NCBI Taxonomy" id="1794"/>
    <lineage>
        <taxon>Bacteria</taxon>
        <taxon>Bacillati</taxon>
        <taxon>Actinomycetota</taxon>
        <taxon>Actinomycetes</taxon>
        <taxon>Mycobacteriales</taxon>
        <taxon>Mycobacteriaceae</taxon>
        <taxon>Mycolicibacterium</taxon>
    </lineage>
</organism>
<accession>A0A7I7WID2</accession>
<gene>
    <name evidence="2" type="ORF">MGAD_18140</name>
</gene>
<dbReference type="KEGG" id="mgad:MGAD_18140"/>
<dbReference type="Proteomes" id="UP000466187">
    <property type="component" value="Chromosome"/>
</dbReference>
<dbReference type="AlphaFoldDB" id="A0A7I7WID2"/>
<protein>
    <submittedName>
        <fullName evidence="2">Membrane protein</fullName>
    </submittedName>
</protein>
<reference evidence="2 3" key="1">
    <citation type="journal article" date="2019" name="Emerg. Microbes Infect.">
        <title>Comprehensive subspecies identification of 175 nontuberculous mycobacteria species based on 7547 genomic profiles.</title>
        <authorList>
            <person name="Matsumoto Y."/>
            <person name="Kinjo T."/>
            <person name="Motooka D."/>
            <person name="Nabeya D."/>
            <person name="Jung N."/>
            <person name="Uechi K."/>
            <person name="Horii T."/>
            <person name="Iida T."/>
            <person name="Fujita J."/>
            <person name="Nakamura S."/>
        </authorList>
    </citation>
    <scope>NUCLEOTIDE SEQUENCE [LARGE SCALE GENOMIC DNA]</scope>
    <source>
        <strain evidence="2 3">JCM 12688</strain>
    </source>
</reference>
<feature type="transmembrane region" description="Helical" evidence="1">
    <location>
        <begin position="12"/>
        <end position="35"/>
    </location>
</feature>
<dbReference type="InterPro" id="IPR021903">
    <property type="entry name" value="DUF3515"/>
</dbReference>
<proteinExistence type="predicted"/>
<keyword evidence="1" id="KW-0472">Membrane</keyword>
<keyword evidence="1" id="KW-1133">Transmembrane helix</keyword>
<evidence type="ECO:0000256" key="1">
    <source>
        <dbReference type="SAM" id="Phobius"/>
    </source>
</evidence>
<dbReference type="Pfam" id="PF12028">
    <property type="entry name" value="DUF3515"/>
    <property type="match status" value="1"/>
</dbReference>
<dbReference type="EMBL" id="AP022608">
    <property type="protein sequence ID" value="BBZ17479.1"/>
    <property type="molecule type" value="Genomic_DNA"/>
</dbReference>
<name>A0A7I7WID2_MYCGU</name>
<evidence type="ECO:0000313" key="3">
    <source>
        <dbReference type="Proteomes" id="UP000466187"/>
    </source>
</evidence>